<accession>A0A0R3Q9I8</accession>
<organism evidence="3">
    <name type="scientific">Brugia timori</name>
    <dbReference type="NCBI Taxonomy" id="42155"/>
    <lineage>
        <taxon>Eukaryota</taxon>
        <taxon>Metazoa</taxon>
        <taxon>Ecdysozoa</taxon>
        <taxon>Nematoda</taxon>
        <taxon>Chromadorea</taxon>
        <taxon>Rhabditida</taxon>
        <taxon>Spirurina</taxon>
        <taxon>Spiruromorpha</taxon>
        <taxon>Filarioidea</taxon>
        <taxon>Onchocercidae</taxon>
        <taxon>Brugia</taxon>
    </lineage>
</organism>
<keyword evidence="2" id="KW-1185">Reference proteome</keyword>
<dbReference type="WBParaSite" id="BTMF_0000299601-mRNA-1">
    <property type="protein sequence ID" value="BTMF_0000299601-mRNA-1"/>
    <property type="gene ID" value="BTMF_0000299601"/>
</dbReference>
<reference evidence="3" key="1">
    <citation type="submission" date="2017-02" db="UniProtKB">
        <authorList>
            <consortium name="WormBaseParasite"/>
        </authorList>
    </citation>
    <scope>IDENTIFICATION</scope>
</reference>
<reference evidence="1 2" key="2">
    <citation type="submission" date="2018-11" db="EMBL/GenBank/DDBJ databases">
        <authorList>
            <consortium name="Pathogen Informatics"/>
        </authorList>
    </citation>
    <scope>NUCLEOTIDE SEQUENCE [LARGE SCALE GENOMIC DNA]</scope>
</reference>
<evidence type="ECO:0000313" key="1">
    <source>
        <dbReference type="EMBL" id="VDO12303.1"/>
    </source>
</evidence>
<evidence type="ECO:0000313" key="2">
    <source>
        <dbReference type="Proteomes" id="UP000280834"/>
    </source>
</evidence>
<gene>
    <name evidence="1" type="ORF">BTMF_LOCUS2320</name>
</gene>
<name>A0A0R3Q9I8_9BILA</name>
<evidence type="ECO:0000313" key="3">
    <source>
        <dbReference type="WBParaSite" id="BTMF_0000299601-mRNA-1"/>
    </source>
</evidence>
<dbReference type="AlphaFoldDB" id="A0A0R3Q9I8"/>
<dbReference type="EMBL" id="UZAG01001881">
    <property type="protein sequence ID" value="VDO12303.1"/>
    <property type="molecule type" value="Genomic_DNA"/>
</dbReference>
<sequence length="48" mass="5567">MPVIILDRSRTYRRNSVLYSIIGMHLGTQHVGPQEDVTLNFRFDAFVC</sequence>
<protein>
    <submittedName>
        <fullName evidence="3">Transposase</fullName>
    </submittedName>
</protein>
<dbReference type="Proteomes" id="UP000280834">
    <property type="component" value="Unassembled WGS sequence"/>
</dbReference>
<proteinExistence type="predicted"/>